<sequence length="50" mass="5460">MSNSSLNIAVKKAVATIRFKAIGPSQKSDKMSKQPLEQIPQSTDFVPENV</sequence>
<evidence type="ECO:0000256" key="1">
    <source>
        <dbReference type="SAM" id="MobiDB-lite"/>
    </source>
</evidence>
<protein>
    <submittedName>
        <fullName evidence="2">Uncharacterized protein</fullName>
    </submittedName>
</protein>
<reference evidence="2" key="1">
    <citation type="submission" date="2018-05" db="EMBL/GenBank/DDBJ databases">
        <authorList>
            <person name="Lanie J.A."/>
            <person name="Ng W.-L."/>
            <person name="Kazmierczak K.M."/>
            <person name="Andrzejewski T.M."/>
            <person name="Davidsen T.M."/>
            <person name="Wayne K.J."/>
            <person name="Tettelin H."/>
            <person name="Glass J.I."/>
            <person name="Rusch D."/>
            <person name="Podicherti R."/>
            <person name="Tsui H.-C.T."/>
            <person name="Winkler M.E."/>
        </authorList>
    </citation>
    <scope>NUCLEOTIDE SEQUENCE</scope>
</reference>
<proteinExistence type="predicted"/>
<organism evidence="2">
    <name type="scientific">marine metagenome</name>
    <dbReference type="NCBI Taxonomy" id="408172"/>
    <lineage>
        <taxon>unclassified sequences</taxon>
        <taxon>metagenomes</taxon>
        <taxon>ecological metagenomes</taxon>
    </lineage>
</organism>
<gene>
    <name evidence="2" type="ORF">METZ01_LOCUS313266</name>
</gene>
<feature type="region of interest" description="Disordered" evidence="1">
    <location>
        <begin position="23"/>
        <end position="50"/>
    </location>
</feature>
<name>A0A382NL46_9ZZZZ</name>
<dbReference type="AlphaFoldDB" id="A0A382NL46"/>
<accession>A0A382NL46</accession>
<evidence type="ECO:0000313" key="2">
    <source>
        <dbReference type="EMBL" id="SVC60412.1"/>
    </source>
</evidence>
<dbReference type="EMBL" id="UINC01100391">
    <property type="protein sequence ID" value="SVC60412.1"/>
    <property type="molecule type" value="Genomic_DNA"/>
</dbReference>